<evidence type="ECO:0008006" key="6">
    <source>
        <dbReference type="Google" id="ProtNLM"/>
    </source>
</evidence>
<name>A0AB34JYT1_PRYPA</name>
<dbReference type="InterPro" id="IPR049040">
    <property type="entry name" value="RMC1_N"/>
</dbReference>
<protein>
    <recommendedName>
        <fullName evidence="6">Mic1 domain-containing protein</fullName>
    </recommendedName>
</protein>
<dbReference type="PANTHER" id="PTHR12897">
    <property type="entry name" value="COLON CANCER-ASSOCIATED PROTEIN MIC1"/>
    <property type="match status" value="1"/>
</dbReference>
<dbReference type="GO" id="GO:0010506">
    <property type="term" value="P:regulation of autophagy"/>
    <property type="evidence" value="ECO:0007669"/>
    <property type="project" value="InterPro"/>
</dbReference>
<gene>
    <name evidence="4" type="ORF">AB1Y20_016013</name>
</gene>
<keyword evidence="5" id="KW-1185">Reference proteome</keyword>
<evidence type="ECO:0000313" key="5">
    <source>
        <dbReference type="Proteomes" id="UP001515480"/>
    </source>
</evidence>
<dbReference type="Proteomes" id="UP001515480">
    <property type="component" value="Unassembled WGS sequence"/>
</dbReference>
<sequence>MHVTISSILEFDEEDSQLRFDEASRRLVLIKHREFTASSVDGHPPIRYPVGGKVENVRFSLNHRLAALQRSESQLEIVDLLLGHSFLHTCKACAARPRARILSFHWTGKAVADFVVVTSAGAEFFLVSPERSALKLVKRVAVPAAWCVYSHESHLLLLASGAQDNVLHGLQVQPHAIVRVPKFEVALAPLHAPAAAGQQRPRRSLQPCHVHVLRLYHMILCAHLAVEEQQLYLYQLFKDFVVRKYALPIYSSHAALSVVDNLLVVHALDAKVALIFDLKINCQYPVTAPLPVSLVDADGFGPLYSSHWQLFPPDLLVDPQAGRVGRVAVDLRAVAASSVDVACLLQFLLARANAADVIVELFHQAVAERMPLAHLSKLFQLLHAAIAAANPPPSPSPSPFPSSASAPIPVTAAVTAAALRASPSSAPLLALPEPAAPPAEEPCSPTDDSMREELGLGREHADSLSTRCSSEASNSRRASEALSLQCATEALAVALGEASCADPPAGEEEAASPPAADGAGGCEGAAGDGGEGGDAAEGEAPAGEEAESSTAPVAAEAAAPVAAASVAAAAARLQSSTSLDKALALLPDSGPPMVSLSASAQLVRAVFLPAVEKLSHPADVRDPARRYLIGALTALLHSLLRHAHMADEEAGSLLISLLAEQGSYFQVHQFVQYNAVPDSPRLVVQLFDMAPRYPPAAALAVDLLRRLGPPAHETIIDWMLHRGQLLTTCRFIRQQGMLTFPAKPLLDAAAACDNPQVFTAVYGFLLRRNEVWRGHADFLPEDDCAVHTERWERECQGTY</sequence>
<dbReference type="GO" id="GO:0031902">
    <property type="term" value="C:late endosome membrane"/>
    <property type="evidence" value="ECO:0007669"/>
    <property type="project" value="TreeGrafter"/>
</dbReference>
<evidence type="ECO:0000259" key="3">
    <source>
        <dbReference type="Pfam" id="PF21029"/>
    </source>
</evidence>
<dbReference type="Pfam" id="PF07035">
    <property type="entry name" value="RMC1_C"/>
    <property type="match status" value="1"/>
</dbReference>
<proteinExistence type="predicted"/>
<feature type="domain" description="Mic1" evidence="2">
    <location>
        <begin position="614"/>
        <end position="780"/>
    </location>
</feature>
<dbReference type="InterPro" id="IPR040371">
    <property type="entry name" value="RMC1"/>
</dbReference>
<organism evidence="4 5">
    <name type="scientific">Prymnesium parvum</name>
    <name type="common">Toxic golden alga</name>
    <dbReference type="NCBI Taxonomy" id="97485"/>
    <lineage>
        <taxon>Eukaryota</taxon>
        <taxon>Haptista</taxon>
        <taxon>Haptophyta</taxon>
        <taxon>Prymnesiophyceae</taxon>
        <taxon>Prymnesiales</taxon>
        <taxon>Prymnesiaceae</taxon>
        <taxon>Prymnesium</taxon>
    </lineage>
</organism>
<dbReference type="GO" id="GO:0035658">
    <property type="term" value="C:Mon1-Ccz1 complex"/>
    <property type="evidence" value="ECO:0007669"/>
    <property type="project" value="InterPro"/>
</dbReference>
<dbReference type="InterPro" id="IPR009755">
    <property type="entry name" value="RMC1_C"/>
</dbReference>
<reference evidence="4 5" key="1">
    <citation type="journal article" date="2024" name="Science">
        <title>Giant polyketide synthase enzymes in the biosynthesis of giant marine polyether toxins.</title>
        <authorList>
            <person name="Fallon T.R."/>
            <person name="Shende V.V."/>
            <person name="Wierzbicki I.H."/>
            <person name="Pendleton A.L."/>
            <person name="Watervoot N.F."/>
            <person name="Auber R.P."/>
            <person name="Gonzalez D.J."/>
            <person name="Wisecaver J.H."/>
            <person name="Moore B.S."/>
        </authorList>
    </citation>
    <scope>NUCLEOTIDE SEQUENCE [LARGE SCALE GENOMIC DNA]</scope>
    <source>
        <strain evidence="4 5">12B1</strain>
    </source>
</reference>
<dbReference type="GO" id="GO:0005765">
    <property type="term" value="C:lysosomal membrane"/>
    <property type="evidence" value="ECO:0007669"/>
    <property type="project" value="TreeGrafter"/>
</dbReference>
<evidence type="ECO:0000313" key="4">
    <source>
        <dbReference type="EMBL" id="KAL1527343.1"/>
    </source>
</evidence>
<feature type="compositionally biased region" description="Acidic residues" evidence="1">
    <location>
        <begin position="534"/>
        <end position="547"/>
    </location>
</feature>
<dbReference type="Pfam" id="PF21029">
    <property type="entry name" value="RMC1_N"/>
    <property type="match status" value="1"/>
</dbReference>
<dbReference type="AlphaFoldDB" id="A0AB34JYT1"/>
<dbReference type="EMBL" id="JBGBPQ010000003">
    <property type="protein sequence ID" value="KAL1527343.1"/>
    <property type="molecule type" value="Genomic_DNA"/>
</dbReference>
<feature type="compositionally biased region" description="Gly residues" evidence="1">
    <location>
        <begin position="518"/>
        <end position="533"/>
    </location>
</feature>
<feature type="domain" description="Regulator of MON1-CCZ1 complex N-terminal" evidence="3">
    <location>
        <begin position="19"/>
        <end position="133"/>
    </location>
</feature>
<feature type="region of interest" description="Disordered" evidence="1">
    <location>
        <begin position="500"/>
        <end position="554"/>
    </location>
</feature>
<comment type="caution">
    <text evidence="4">The sequence shown here is derived from an EMBL/GenBank/DDBJ whole genome shotgun (WGS) entry which is preliminary data.</text>
</comment>
<evidence type="ECO:0000256" key="1">
    <source>
        <dbReference type="SAM" id="MobiDB-lite"/>
    </source>
</evidence>
<evidence type="ECO:0000259" key="2">
    <source>
        <dbReference type="Pfam" id="PF07035"/>
    </source>
</evidence>
<accession>A0AB34JYT1</accession>
<feature type="region of interest" description="Disordered" evidence="1">
    <location>
        <begin position="428"/>
        <end position="452"/>
    </location>
</feature>
<dbReference type="PANTHER" id="PTHR12897:SF4">
    <property type="entry name" value="REGULATOR OF MON1-CCZ1 COMPLEX"/>
    <property type="match status" value="1"/>
</dbReference>